<evidence type="ECO:0000256" key="2">
    <source>
        <dbReference type="ARBA" id="ARBA00022786"/>
    </source>
</evidence>
<dbReference type="PIRSF" id="PIRSF028729">
    <property type="entry name" value="E3_ubiquit_lig_SCF_Skp"/>
    <property type="match status" value="1"/>
</dbReference>
<dbReference type="InterPro" id="IPR016073">
    <property type="entry name" value="Skp1_comp_POZ"/>
</dbReference>
<dbReference type="SUPFAM" id="SSF81382">
    <property type="entry name" value="Skp1 dimerisation domain-like"/>
    <property type="match status" value="1"/>
</dbReference>
<evidence type="ECO:0000313" key="6">
    <source>
        <dbReference type="EMBL" id="KAJ1362089.1"/>
    </source>
</evidence>
<dbReference type="GO" id="GO:0006511">
    <property type="term" value="P:ubiquitin-dependent protein catabolic process"/>
    <property type="evidence" value="ECO:0007669"/>
    <property type="project" value="InterPro"/>
</dbReference>
<protein>
    <recommendedName>
        <fullName evidence="3">Skp1-related protein</fullName>
    </recommendedName>
</protein>
<comment type="pathway">
    <text evidence="3">Protein modification; protein ubiquitination.</text>
</comment>
<dbReference type="SUPFAM" id="SSF54695">
    <property type="entry name" value="POZ domain"/>
    <property type="match status" value="1"/>
</dbReference>
<evidence type="ECO:0000313" key="7">
    <source>
        <dbReference type="Proteomes" id="UP001196413"/>
    </source>
</evidence>
<dbReference type="Proteomes" id="UP001196413">
    <property type="component" value="Unassembled WGS sequence"/>
</dbReference>
<dbReference type="EMBL" id="JAHQIW010004368">
    <property type="protein sequence ID" value="KAJ1362089.1"/>
    <property type="molecule type" value="Genomic_DNA"/>
</dbReference>
<dbReference type="InterPro" id="IPR016072">
    <property type="entry name" value="Skp1_comp_dimer"/>
</dbReference>
<keyword evidence="2 3" id="KW-0833">Ubl conjugation pathway</keyword>
<dbReference type="PANTHER" id="PTHR11165">
    <property type="entry name" value="SKP1"/>
    <property type="match status" value="1"/>
</dbReference>
<dbReference type="InterPro" id="IPR016897">
    <property type="entry name" value="SKP1"/>
</dbReference>
<comment type="caution">
    <text evidence="6">The sequence shown here is derived from an EMBL/GenBank/DDBJ whole genome shotgun (WGS) entry which is preliminary data.</text>
</comment>
<dbReference type="Pfam" id="PF03931">
    <property type="entry name" value="Skp1_POZ"/>
    <property type="match status" value="1"/>
</dbReference>
<evidence type="ECO:0000259" key="4">
    <source>
        <dbReference type="Pfam" id="PF01466"/>
    </source>
</evidence>
<gene>
    <name evidence="6" type="primary">SKR1_7</name>
    <name evidence="6" type="ORF">KIN20_021508</name>
</gene>
<feature type="domain" description="SKP1 component POZ" evidence="5">
    <location>
        <begin position="10"/>
        <end position="73"/>
    </location>
</feature>
<dbReference type="Pfam" id="PF01466">
    <property type="entry name" value="Skp1"/>
    <property type="match status" value="1"/>
</dbReference>
<accession>A0AAD5N7Z8</accession>
<name>A0AAD5N7Z8_PARTN</name>
<dbReference type="SMART" id="SM00512">
    <property type="entry name" value="Skp1"/>
    <property type="match status" value="1"/>
</dbReference>
<keyword evidence="7" id="KW-1185">Reference proteome</keyword>
<dbReference type="InterPro" id="IPR001232">
    <property type="entry name" value="SKP1-like"/>
</dbReference>
<evidence type="ECO:0000259" key="5">
    <source>
        <dbReference type="Pfam" id="PF03931"/>
    </source>
</evidence>
<dbReference type="FunFam" id="3.30.710.10:FF:000026">
    <property type="entry name" value="E3 ubiquitin ligase complex SCF subunit"/>
    <property type="match status" value="1"/>
</dbReference>
<dbReference type="InterPro" id="IPR036296">
    <property type="entry name" value="SKP1-like_dim_sf"/>
</dbReference>
<dbReference type="InterPro" id="IPR011333">
    <property type="entry name" value="SKP1/BTB/POZ_sf"/>
</dbReference>
<dbReference type="AlphaFoldDB" id="A0AAD5N7Z8"/>
<comment type="function">
    <text evidence="3">Probable essential component of SCF (SKP1-CUL1-F-box protein) E3 ubiquitin-protein ligase complexes, which mediate the ubiquitination and subsequent proteasomal degradation of target proteins. Regulates cell proliferation during embryonic and larval development.</text>
</comment>
<organism evidence="6 7">
    <name type="scientific">Parelaphostrongylus tenuis</name>
    <name type="common">Meningeal worm</name>
    <dbReference type="NCBI Taxonomy" id="148309"/>
    <lineage>
        <taxon>Eukaryota</taxon>
        <taxon>Metazoa</taxon>
        <taxon>Ecdysozoa</taxon>
        <taxon>Nematoda</taxon>
        <taxon>Chromadorea</taxon>
        <taxon>Rhabditida</taxon>
        <taxon>Rhabditina</taxon>
        <taxon>Rhabditomorpha</taxon>
        <taxon>Strongyloidea</taxon>
        <taxon>Metastrongylidae</taxon>
        <taxon>Parelaphostrongylus</taxon>
    </lineage>
</organism>
<sequence length="167" mass="18945">MSTNSTNAAVIKLVTNDGQNFDVPIDVIRLSNTINTMLQSLGIVSESNDPIPISKVSGPIMKKVLQWCTYHKDDLSIDDLDSCENRTDDIPSWDMEFLKVDQATLFDLINAANYLDIKGLLCVSCKTVANMIRGKTPEEIRRIFNIRNDFTPEEEEEIRKEDAWCED</sequence>
<dbReference type="CDD" id="cd18322">
    <property type="entry name" value="BTB_POZ_SKP1"/>
    <property type="match status" value="1"/>
</dbReference>
<evidence type="ECO:0000256" key="1">
    <source>
        <dbReference type="ARBA" id="ARBA00009993"/>
    </source>
</evidence>
<feature type="domain" description="SKP1 component dimerisation" evidence="4">
    <location>
        <begin position="118"/>
        <end position="165"/>
    </location>
</feature>
<evidence type="ECO:0000256" key="3">
    <source>
        <dbReference type="PIRNR" id="PIRNR028729"/>
    </source>
</evidence>
<proteinExistence type="inferred from homology"/>
<dbReference type="Gene3D" id="3.30.710.10">
    <property type="entry name" value="Potassium Channel Kv1.1, Chain A"/>
    <property type="match status" value="1"/>
</dbReference>
<reference evidence="6" key="1">
    <citation type="submission" date="2021-06" db="EMBL/GenBank/DDBJ databases">
        <title>Parelaphostrongylus tenuis whole genome reference sequence.</title>
        <authorList>
            <person name="Garwood T.J."/>
            <person name="Larsen P.A."/>
            <person name="Fountain-Jones N.M."/>
            <person name="Garbe J.R."/>
            <person name="Macchietto M.G."/>
            <person name="Kania S.A."/>
            <person name="Gerhold R.W."/>
            <person name="Richards J.E."/>
            <person name="Wolf T.M."/>
        </authorList>
    </citation>
    <scope>NUCLEOTIDE SEQUENCE</scope>
    <source>
        <strain evidence="6">MNPRO001-30</strain>
        <tissue evidence="6">Meninges</tissue>
    </source>
</reference>
<comment type="similarity">
    <text evidence="1 3">Belongs to the SKP1 family.</text>
</comment>